<reference evidence="3" key="1">
    <citation type="submission" date="2023-03" db="EMBL/GenBank/DDBJ databases">
        <title>Chromosome-scale reference genome and RAD-based genetic map of yellow starthistle (Centaurea solstitialis) reveal putative structural variation and QTLs associated with invader traits.</title>
        <authorList>
            <person name="Reatini B."/>
            <person name="Cang F.A."/>
            <person name="Jiang Q."/>
            <person name="Mckibben M.T.W."/>
            <person name="Barker M.S."/>
            <person name="Rieseberg L.H."/>
            <person name="Dlugosch K.M."/>
        </authorList>
    </citation>
    <scope>NUCLEOTIDE SEQUENCE</scope>
    <source>
        <strain evidence="3">CAN-66</strain>
        <tissue evidence="3">Leaf</tissue>
    </source>
</reference>
<accession>A0AA38S7V8</accession>
<evidence type="ECO:0000313" key="4">
    <source>
        <dbReference type="Proteomes" id="UP001172457"/>
    </source>
</evidence>
<dbReference type="EMBL" id="JARYMX010000008">
    <property type="protein sequence ID" value="KAJ9537840.1"/>
    <property type="molecule type" value="Genomic_DNA"/>
</dbReference>
<keyword evidence="2" id="KW-1133">Transmembrane helix</keyword>
<feature type="compositionally biased region" description="Low complexity" evidence="1">
    <location>
        <begin position="1"/>
        <end position="11"/>
    </location>
</feature>
<comment type="caution">
    <text evidence="3">The sequence shown here is derived from an EMBL/GenBank/DDBJ whole genome shotgun (WGS) entry which is preliminary data.</text>
</comment>
<keyword evidence="4" id="KW-1185">Reference proteome</keyword>
<dbReference type="AlphaFoldDB" id="A0AA38S7V8"/>
<feature type="transmembrane region" description="Helical" evidence="2">
    <location>
        <begin position="38"/>
        <end position="62"/>
    </location>
</feature>
<keyword evidence="2" id="KW-0812">Transmembrane</keyword>
<dbReference type="Proteomes" id="UP001172457">
    <property type="component" value="Chromosome 8"/>
</dbReference>
<keyword evidence="2" id="KW-0472">Membrane</keyword>
<sequence length="82" mass="9285">MATTSHPPSTTNHHHHRPPQTLPDFQASIKLKYVKLGYHYLITHLFTLLLLPLIAVTAVYAAHHDVTTLYAHLRYHLIAVVG</sequence>
<evidence type="ECO:0000256" key="1">
    <source>
        <dbReference type="SAM" id="MobiDB-lite"/>
    </source>
</evidence>
<organism evidence="3 4">
    <name type="scientific">Centaurea solstitialis</name>
    <name type="common">yellow star-thistle</name>
    <dbReference type="NCBI Taxonomy" id="347529"/>
    <lineage>
        <taxon>Eukaryota</taxon>
        <taxon>Viridiplantae</taxon>
        <taxon>Streptophyta</taxon>
        <taxon>Embryophyta</taxon>
        <taxon>Tracheophyta</taxon>
        <taxon>Spermatophyta</taxon>
        <taxon>Magnoliopsida</taxon>
        <taxon>eudicotyledons</taxon>
        <taxon>Gunneridae</taxon>
        <taxon>Pentapetalae</taxon>
        <taxon>asterids</taxon>
        <taxon>campanulids</taxon>
        <taxon>Asterales</taxon>
        <taxon>Asteraceae</taxon>
        <taxon>Carduoideae</taxon>
        <taxon>Cardueae</taxon>
        <taxon>Centaureinae</taxon>
        <taxon>Centaurea</taxon>
    </lineage>
</organism>
<gene>
    <name evidence="3" type="ORF">OSB04_030573</name>
</gene>
<evidence type="ECO:0000256" key="2">
    <source>
        <dbReference type="SAM" id="Phobius"/>
    </source>
</evidence>
<evidence type="ECO:0000313" key="3">
    <source>
        <dbReference type="EMBL" id="KAJ9537840.1"/>
    </source>
</evidence>
<proteinExistence type="predicted"/>
<name>A0AA38S7V8_9ASTR</name>
<protein>
    <submittedName>
        <fullName evidence="3">Uncharacterized protein</fullName>
    </submittedName>
</protein>
<feature type="region of interest" description="Disordered" evidence="1">
    <location>
        <begin position="1"/>
        <end position="22"/>
    </location>
</feature>